<keyword evidence="2" id="KW-0677">Repeat</keyword>
<dbReference type="InterPro" id="IPR036047">
    <property type="entry name" value="F-box-like_dom_sf"/>
</dbReference>
<evidence type="ECO:0000313" key="4">
    <source>
        <dbReference type="Proteomes" id="UP000694864"/>
    </source>
</evidence>
<accession>A0ABM0TM87</accession>
<reference evidence="5" key="2">
    <citation type="submission" date="2025-08" db="UniProtKB">
        <authorList>
            <consortium name="RefSeq"/>
        </authorList>
    </citation>
    <scope>IDENTIFICATION</scope>
    <source>
        <tissue evidence="5">Leaf</tissue>
    </source>
</reference>
<dbReference type="Gene3D" id="2.120.10.80">
    <property type="entry name" value="Kelch-type beta propeller"/>
    <property type="match status" value="1"/>
</dbReference>
<evidence type="ECO:0000256" key="1">
    <source>
        <dbReference type="ARBA" id="ARBA00022441"/>
    </source>
</evidence>
<dbReference type="Proteomes" id="UP000694864">
    <property type="component" value="Chromosome 9"/>
</dbReference>
<evidence type="ECO:0000256" key="2">
    <source>
        <dbReference type="ARBA" id="ARBA00022737"/>
    </source>
</evidence>
<organism evidence="4 5">
    <name type="scientific">Camelina sativa</name>
    <name type="common">False flax</name>
    <name type="synonym">Myagrum sativum</name>
    <dbReference type="NCBI Taxonomy" id="90675"/>
    <lineage>
        <taxon>Eukaryota</taxon>
        <taxon>Viridiplantae</taxon>
        <taxon>Streptophyta</taxon>
        <taxon>Embryophyta</taxon>
        <taxon>Tracheophyta</taxon>
        <taxon>Spermatophyta</taxon>
        <taxon>Magnoliopsida</taxon>
        <taxon>eudicotyledons</taxon>
        <taxon>Gunneridae</taxon>
        <taxon>Pentapetalae</taxon>
        <taxon>rosids</taxon>
        <taxon>malvids</taxon>
        <taxon>Brassicales</taxon>
        <taxon>Brassicaceae</taxon>
        <taxon>Camelineae</taxon>
        <taxon>Camelina</taxon>
    </lineage>
</organism>
<dbReference type="Pfam" id="PF00646">
    <property type="entry name" value="F-box"/>
    <property type="match status" value="1"/>
</dbReference>
<evidence type="ECO:0000313" key="5">
    <source>
        <dbReference type="RefSeq" id="XP_010428438.1"/>
    </source>
</evidence>
<protein>
    <submittedName>
        <fullName evidence="5">F-box/kelch-repeat protein At1g74510-like</fullName>
    </submittedName>
</protein>
<gene>
    <name evidence="5" type="primary">LOC104713090</name>
</gene>
<dbReference type="PANTHER" id="PTHR46122">
    <property type="entry name" value="GALACTOSE OXIDASE/KELCH REPEAT PROTEIN-RELATED"/>
    <property type="match status" value="1"/>
</dbReference>
<dbReference type="SUPFAM" id="SSF117281">
    <property type="entry name" value="Kelch motif"/>
    <property type="match status" value="1"/>
</dbReference>
<dbReference type="Pfam" id="PF01344">
    <property type="entry name" value="Kelch_1"/>
    <property type="match status" value="2"/>
</dbReference>
<dbReference type="PANTHER" id="PTHR46122:SF9">
    <property type="entry name" value="F-BOX_KELCH-REPEAT PROTEIN"/>
    <property type="match status" value="1"/>
</dbReference>
<dbReference type="SUPFAM" id="SSF81383">
    <property type="entry name" value="F-box domain"/>
    <property type="match status" value="1"/>
</dbReference>
<dbReference type="InterPro" id="IPR001810">
    <property type="entry name" value="F-box_dom"/>
</dbReference>
<dbReference type="InterPro" id="IPR052439">
    <property type="entry name" value="F-box/Kelch-repeat"/>
</dbReference>
<keyword evidence="4" id="KW-1185">Reference proteome</keyword>
<feature type="domain" description="F-box" evidence="3">
    <location>
        <begin position="131"/>
        <end position="172"/>
    </location>
</feature>
<proteinExistence type="predicted"/>
<dbReference type="InterPro" id="IPR015915">
    <property type="entry name" value="Kelch-typ_b-propeller"/>
</dbReference>
<evidence type="ECO:0000259" key="3">
    <source>
        <dbReference type="Pfam" id="PF00646"/>
    </source>
</evidence>
<dbReference type="GeneID" id="104713090"/>
<reference evidence="4" key="1">
    <citation type="journal article" date="2014" name="Nat. Commun.">
        <title>The emerging biofuel crop Camelina sativa retains a highly undifferentiated hexaploid genome structure.</title>
        <authorList>
            <person name="Kagale S."/>
            <person name="Koh C."/>
            <person name="Nixon J."/>
            <person name="Bollina V."/>
            <person name="Clarke W.E."/>
            <person name="Tuteja R."/>
            <person name="Spillane C."/>
            <person name="Robinson S.J."/>
            <person name="Links M.G."/>
            <person name="Clarke C."/>
            <person name="Higgins E.E."/>
            <person name="Huebert T."/>
            <person name="Sharpe A.G."/>
            <person name="Parkin I.A."/>
        </authorList>
    </citation>
    <scope>NUCLEOTIDE SEQUENCE [LARGE SCALE GENOMIC DNA]</scope>
    <source>
        <strain evidence="4">cv. DH55</strain>
    </source>
</reference>
<dbReference type="SMART" id="SM00612">
    <property type="entry name" value="Kelch"/>
    <property type="match status" value="2"/>
</dbReference>
<dbReference type="InterPro" id="IPR006652">
    <property type="entry name" value="Kelch_1"/>
</dbReference>
<dbReference type="RefSeq" id="XP_010428438.1">
    <property type="nucleotide sequence ID" value="XM_010430136.2"/>
</dbReference>
<keyword evidence="1" id="KW-0880">Kelch repeat</keyword>
<name>A0ABM0TM87_CAMSA</name>
<sequence length="486" mass="53839">MRRCNIIIIHRSLNQTLLDELIEESGIYSSSSSIINSVSSIIIMLEAPSYLVSRDLPSSCEEESKWIYNAHCVLQLSFKKRFLDDDDIDERGGSSVKKMLRVDESDKVTDILQLAKTYQRSNQSQQSGPPITRLDHNALLNCLAHCSLSDFGSIASTNKTFRSLIKDSELYRLRRAKGIVEHWIYFSCRLLEWEAYDPNGDRWLRVPKMTFNECFMCSDKESLAVGTELLVFGKEIMSHVIYRYSILTNAWTSGMQMNVPRCLFGSASLGEIAVVAGGCDPRGQILSSAELYNSETGEWTVLPSMNKARKMCSSVFMDGNFYCLGGIGEGNSKMLMCGEVYDLKKRTWTLIPDMLPDRSNGGGGDQANETAAATAASAAPPLLAVVKDQLYAANYALQEVRRYDKKLNVWNKVGSLPERASSMNGWGMAFRACGDQLVVVGGPRAIGGGFIEINACVPGEGAELHWRVLASKPSENFVYNCAVMGC</sequence>